<accession>A0A6J7ISH8</accession>
<proteinExistence type="predicted"/>
<feature type="transmembrane region" description="Helical" evidence="1">
    <location>
        <begin position="54"/>
        <end position="80"/>
    </location>
</feature>
<keyword evidence="1" id="KW-1133">Transmembrane helix</keyword>
<sequence length="81" mass="9707">MATRLRQSMREFEEAFHEQTEADRIRRDALHRQATARTHSRRLERQHKHGTLRFFMLMLLLVATAVIVTVVMFETLYYVMG</sequence>
<evidence type="ECO:0000256" key="1">
    <source>
        <dbReference type="SAM" id="Phobius"/>
    </source>
</evidence>
<evidence type="ECO:0000313" key="2">
    <source>
        <dbReference type="EMBL" id="CAB4933755.1"/>
    </source>
</evidence>
<reference evidence="2" key="1">
    <citation type="submission" date="2020-05" db="EMBL/GenBank/DDBJ databases">
        <authorList>
            <person name="Chiriac C."/>
            <person name="Salcher M."/>
            <person name="Ghai R."/>
            <person name="Kavagutti S V."/>
        </authorList>
    </citation>
    <scope>NUCLEOTIDE SEQUENCE</scope>
</reference>
<name>A0A6J7ISH8_9ZZZZ</name>
<dbReference type="EMBL" id="CAFBMX010000006">
    <property type="protein sequence ID" value="CAB4933755.1"/>
    <property type="molecule type" value="Genomic_DNA"/>
</dbReference>
<protein>
    <submittedName>
        <fullName evidence="2">Unannotated protein</fullName>
    </submittedName>
</protein>
<dbReference type="AlphaFoldDB" id="A0A6J7ISH8"/>
<gene>
    <name evidence="2" type="ORF">UFOPK3674_01334</name>
</gene>
<keyword evidence="1" id="KW-0812">Transmembrane</keyword>
<keyword evidence="1" id="KW-0472">Membrane</keyword>
<organism evidence="2">
    <name type="scientific">freshwater metagenome</name>
    <dbReference type="NCBI Taxonomy" id="449393"/>
    <lineage>
        <taxon>unclassified sequences</taxon>
        <taxon>metagenomes</taxon>
        <taxon>ecological metagenomes</taxon>
    </lineage>
</organism>